<evidence type="ECO:0000256" key="1">
    <source>
        <dbReference type="ARBA" id="ARBA00022603"/>
    </source>
</evidence>
<evidence type="ECO:0000313" key="4">
    <source>
        <dbReference type="EMBL" id="SFI16610.1"/>
    </source>
</evidence>
<dbReference type="AlphaFoldDB" id="A0A1I3FZF6"/>
<dbReference type="Pfam" id="PF13649">
    <property type="entry name" value="Methyltransf_25"/>
    <property type="match status" value="1"/>
</dbReference>
<protein>
    <submittedName>
        <fullName evidence="4">tRNA (Cmo5U34)-methyltransferase</fullName>
    </submittedName>
</protein>
<sequence>MENFSDKSTVQEIKARFDTDVDRFSNLETGQQTTIDASFSMELIVDSIMAYSPNLKTVLDVGCGAGNYTLKLLSRKAPLDCTLLDLSQPMLDRAKERIAAVNTGAITLMQDDIRTANLPENHYCTIMAAAVLHHLRDDSDWEAVFSKLYRLLKPGGSLWITDLVVQETPAIQQLVYRERYGSYLAGLKDEAYRDGVFAYIEKEDSPRSVNFQFKLLEKVGFRSVELLHKHLCFAAFGAIK</sequence>
<keyword evidence="2 4" id="KW-0808">Transferase</keyword>
<keyword evidence="5" id="KW-1185">Reference proteome</keyword>
<dbReference type="Gene3D" id="3.40.50.150">
    <property type="entry name" value="Vaccinia Virus protein VP39"/>
    <property type="match status" value="1"/>
</dbReference>
<accession>A0A1I3FZF6</accession>
<dbReference type="InterPro" id="IPR029063">
    <property type="entry name" value="SAM-dependent_MTases_sf"/>
</dbReference>
<name>A0A1I3FZF6_9SPHI</name>
<dbReference type="Proteomes" id="UP000198670">
    <property type="component" value="Unassembled WGS sequence"/>
</dbReference>
<evidence type="ECO:0000313" key="5">
    <source>
        <dbReference type="Proteomes" id="UP000198670"/>
    </source>
</evidence>
<dbReference type="PANTHER" id="PTHR43861:SF1">
    <property type="entry name" value="TRANS-ACONITATE 2-METHYLTRANSFERASE"/>
    <property type="match status" value="1"/>
</dbReference>
<organism evidence="4 5">
    <name type="scientific">Parapedobacter indicus</name>
    <dbReference type="NCBI Taxonomy" id="1477437"/>
    <lineage>
        <taxon>Bacteria</taxon>
        <taxon>Pseudomonadati</taxon>
        <taxon>Bacteroidota</taxon>
        <taxon>Sphingobacteriia</taxon>
        <taxon>Sphingobacteriales</taxon>
        <taxon>Sphingobacteriaceae</taxon>
        <taxon>Parapedobacter</taxon>
    </lineage>
</organism>
<dbReference type="SUPFAM" id="SSF53335">
    <property type="entry name" value="S-adenosyl-L-methionine-dependent methyltransferases"/>
    <property type="match status" value="1"/>
</dbReference>
<dbReference type="OrthoDB" id="9770553at2"/>
<dbReference type="InterPro" id="IPR041698">
    <property type="entry name" value="Methyltransf_25"/>
</dbReference>
<keyword evidence="1 4" id="KW-0489">Methyltransferase</keyword>
<dbReference type="EMBL" id="FOQO01000002">
    <property type="protein sequence ID" value="SFI16610.1"/>
    <property type="molecule type" value="Genomic_DNA"/>
</dbReference>
<proteinExistence type="predicted"/>
<gene>
    <name evidence="4" type="ORF">SAMN05444682_102570</name>
</gene>
<feature type="domain" description="Methyltransferase" evidence="3">
    <location>
        <begin position="58"/>
        <end position="156"/>
    </location>
</feature>
<dbReference type="GO" id="GO:0008168">
    <property type="term" value="F:methyltransferase activity"/>
    <property type="evidence" value="ECO:0007669"/>
    <property type="project" value="UniProtKB-KW"/>
</dbReference>
<dbReference type="CDD" id="cd02440">
    <property type="entry name" value="AdoMet_MTases"/>
    <property type="match status" value="1"/>
</dbReference>
<dbReference type="RefSeq" id="WP_090625720.1">
    <property type="nucleotide sequence ID" value="NZ_FOQO01000002.1"/>
</dbReference>
<evidence type="ECO:0000256" key="2">
    <source>
        <dbReference type="ARBA" id="ARBA00022679"/>
    </source>
</evidence>
<dbReference type="GO" id="GO:0032259">
    <property type="term" value="P:methylation"/>
    <property type="evidence" value="ECO:0007669"/>
    <property type="project" value="UniProtKB-KW"/>
</dbReference>
<evidence type="ECO:0000259" key="3">
    <source>
        <dbReference type="Pfam" id="PF13649"/>
    </source>
</evidence>
<reference evidence="4 5" key="1">
    <citation type="submission" date="2016-10" db="EMBL/GenBank/DDBJ databases">
        <authorList>
            <person name="de Groot N.N."/>
        </authorList>
    </citation>
    <scope>NUCLEOTIDE SEQUENCE [LARGE SCALE GENOMIC DNA]</scope>
    <source>
        <strain evidence="4 5">RK1</strain>
    </source>
</reference>
<dbReference type="PANTHER" id="PTHR43861">
    <property type="entry name" value="TRANS-ACONITATE 2-METHYLTRANSFERASE-RELATED"/>
    <property type="match status" value="1"/>
</dbReference>
<dbReference type="STRING" id="1477437.SAMN05444682_102570"/>